<sequence length="72" mass="8612">TGRNSDLSRSILVQSLWDSLNNKPQNMRTENEWRNETILQASFNRYSSIMMDKIFLQIEREEKEETKRVSFA</sequence>
<dbReference type="EMBL" id="CAMKVN010012158">
    <property type="protein sequence ID" value="CAI2195239.1"/>
    <property type="molecule type" value="Genomic_DNA"/>
</dbReference>
<dbReference type="Proteomes" id="UP001153678">
    <property type="component" value="Unassembled WGS sequence"/>
</dbReference>
<feature type="non-terminal residue" evidence="1">
    <location>
        <position position="72"/>
    </location>
</feature>
<organism evidence="1 2">
    <name type="scientific">Funneliformis geosporum</name>
    <dbReference type="NCBI Taxonomy" id="1117311"/>
    <lineage>
        <taxon>Eukaryota</taxon>
        <taxon>Fungi</taxon>
        <taxon>Fungi incertae sedis</taxon>
        <taxon>Mucoromycota</taxon>
        <taxon>Glomeromycotina</taxon>
        <taxon>Glomeromycetes</taxon>
        <taxon>Glomerales</taxon>
        <taxon>Glomeraceae</taxon>
        <taxon>Funneliformis</taxon>
    </lineage>
</organism>
<protein>
    <submittedName>
        <fullName evidence="1">377_t:CDS:1</fullName>
    </submittedName>
</protein>
<dbReference type="AlphaFoldDB" id="A0A9W4T7C8"/>
<proteinExistence type="predicted"/>
<keyword evidence="2" id="KW-1185">Reference proteome</keyword>
<name>A0A9W4T7C8_9GLOM</name>
<evidence type="ECO:0000313" key="1">
    <source>
        <dbReference type="EMBL" id="CAI2195239.1"/>
    </source>
</evidence>
<gene>
    <name evidence="1" type="ORF">FWILDA_LOCUS16976</name>
</gene>
<reference evidence="1" key="1">
    <citation type="submission" date="2022-08" db="EMBL/GenBank/DDBJ databases">
        <authorList>
            <person name="Kallberg Y."/>
            <person name="Tangrot J."/>
            <person name="Rosling A."/>
        </authorList>
    </citation>
    <scope>NUCLEOTIDE SEQUENCE</scope>
    <source>
        <strain evidence="1">Wild A</strain>
    </source>
</reference>
<comment type="caution">
    <text evidence="1">The sequence shown here is derived from an EMBL/GenBank/DDBJ whole genome shotgun (WGS) entry which is preliminary data.</text>
</comment>
<evidence type="ECO:0000313" key="2">
    <source>
        <dbReference type="Proteomes" id="UP001153678"/>
    </source>
</evidence>
<accession>A0A9W4T7C8</accession>